<evidence type="ECO:0000256" key="3">
    <source>
        <dbReference type="ARBA" id="ARBA00023002"/>
    </source>
</evidence>
<feature type="binding site" evidence="6">
    <location>
        <position position="243"/>
    </location>
    <ligand>
        <name>NAD(+)</name>
        <dbReference type="ChEBI" id="CHEBI:57540"/>
    </ligand>
</feature>
<accession>A0AAD3H6X2</accession>
<dbReference type="InterPro" id="IPR033524">
    <property type="entry name" value="Glu/Leu/Phe/Val_DH_AS"/>
</dbReference>
<name>A0AAD3H6X2_9STRA</name>
<dbReference type="GO" id="GO:0000166">
    <property type="term" value="F:nucleotide binding"/>
    <property type="evidence" value="ECO:0007669"/>
    <property type="project" value="UniProtKB-KW"/>
</dbReference>
<dbReference type="InterPro" id="IPR036291">
    <property type="entry name" value="NAD(P)-bd_dom_sf"/>
</dbReference>
<feature type="binding site" evidence="6">
    <location>
        <position position="140"/>
    </location>
    <ligand>
        <name>substrate</name>
    </ligand>
</feature>
<keyword evidence="9" id="KW-0732">Signal</keyword>
<dbReference type="FunFam" id="3.40.50.720:FF:000030">
    <property type="entry name" value="Glutamate dehydrogenase"/>
    <property type="match status" value="1"/>
</dbReference>
<dbReference type="InterPro" id="IPR006096">
    <property type="entry name" value="Glu/Leu/Phe/Val/Trp_DH_C"/>
</dbReference>
<evidence type="ECO:0000256" key="2">
    <source>
        <dbReference type="ARBA" id="ARBA00011643"/>
    </source>
</evidence>
<dbReference type="SUPFAM" id="SSF51735">
    <property type="entry name" value="NAD(P)-binding Rossmann-fold domains"/>
    <property type="match status" value="1"/>
</dbReference>
<dbReference type="InterPro" id="IPR050724">
    <property type="entry name" value="Glu_Leu_Phe_Val_DH"/>
</dbReference>
<feature type="chain" id="PRO_5042122733" description="Glutamate dehydrogenase" evidence="9">
    <location>
        <begin position="27"/>
        <end position="485"/>
    </location>
</feature>
<dbReference type="Proteomes" id="UP001054902">
    <property type="component" value="Unassembled WGS sequence"/>
</dbReference>
<dbReference type="PIRSF" id="PIRSF000185">
    <property type="entry name" value="Glu_DH"/>
    <property type="match status" value="1"/>
</dbReference>
<feature type="site" description="Important for catalysis" evidence="7">
    <location>
        <position position="198"/>
    </location>
</feature>
<comment type="subunit">
    <text evidence="2">Homohexamer.</text>
</comment>
<dbReference type="PRINTS" id="PR00082">
    <property type="entry name" value="GLFDHDRGNASE"/>
</dbReference>
<evidence type="ECO:0000256" key="5">
    <source>
        <dbReference type="PIRSR" id="PIRSR000185-1"/>
    </source>
</evidence>
<comment type="similarity">
    <text evidence="1 4 8">Belongs to the Glu/Leu/Phe/Val dehydrogenases family.</text>
</comment>
<dbReference type="InterPro" id="IPR006095">
    <property type="entry name" value="Glu/Leu/Phe/Val/Trp_DH"/>
</dbReference>
<dbReference type="GO" id="GO:0004354">
    <property type="term" value="F:glutamate dehydrogenase (NADP+) activity"/>
    <property type="evidence" value="ECO:0007669"/>
    <property type="project" value="TreeGrafter"/>
</dbReference>
<evidence type="ECO:0000256" key="8">
    <source>
        <dbReference type="RuleBase" id="RU004417"/>
    </source>
</evidence>
<evidence type="ECO:0000313" key="11">
    <source>
        <dbReference type="EMBL" id="GFH52233.1"/>
    </source>
</evidence>
<protein>
    <recommendedName>
        <fullName evidence="4">Glutamate dehydrogenase</fullName>
    </recommendedName>
</protein>
<dbReference type="NCBIfam" id="NF006929">
    <property type="entry name" value="PRK09414.1"/>
    <property type="match status" value="1"/>
</dbReference>
<dbReference type="GO" id="GO:0005829">
    <property type="term" value="C:cytosol"/>
    <property type="evidence" value="ECO:0007669"/>
    <property type="project" value="TreeGrafter"/>
</dbReference>
<dbReference type="Gene3D" id="3.40.50.10860">
    <property type="entry name" value="Leucine Dehydrogenase, chain A, domain 1"/>
    <property type="match status" value="1"/>
</dbReference>
<dbReference type="EMBL" id="BLLK01000045">
    <property type="protein sequence ID" value="GFH52233.1"/>
    <property type="molecule type" value="Genomic_DNA"/>
</dbReference>
<feature type="binding site" evidence="6">
    <location>
        <position position="119"/>
    </location>
    <ligand>
        <name>substrate</name>
    </ligand>
</feature>
<keyword evidence="6" id="KW-0547">Nucleotide-binding</keyword>
<feature type="signal peptide" evidence="9">
    <location>
        <begin position="1"/>
        <end position="26"/>
    </location>
</feature>
<keyword evidence="3 4" id="KW-0560">Oxidoreductase</keyword>
<dbReference type="SMART" id="SM00839">
    <property type="entry name" value="ELFV_dehydrog"/>
    <property type="match status" value="1"/>
</dbReference>
<dbReference type="Gene3D" id="1.10.285.10">
    <property type="entry name" value="Glutamate Dehydrogenase, chain A, domain 3"/>
    <property type="match status" value="2"/>
</dbReference>
<evidence type="ECO:0000259" key="10">
    <source>
        <dbReference type="SMART" id="SM00839"/>
    </source>
</evidence>
<evidence type="ECO:0000256" key="7">
    <source>
        <dbReference type="PIRSR" id="PIRSR000185-3"/>
    </source>
</evidence>
<dbReference type="AlphaFoldDB" id="A0AAD3H6X2"/>
<reference evidence="11 12" key="1">
    <citation type="journal article" date="2021" name="Sci. Rep.">
        <title>The genome of the diatom Chaetoceros tenuissimus carries an ancient integrated fragment of an extant virus.</title>
        <authorList>
            <person name="Hongo Y."/>
            <person name="Kimura K."/>
            <person name="Takaki Y."/>
            <person name="Yoshida Y."/>
            <person name="Baba S."/>
            <person name="Kobayashi G."/>
            <person name="Nagasaki K."/>
            <person name="Hano T."/>
            <person name="Tomaru Y."/>
        </authorList>
    </citation>
    <scope>NUCLEOTIDE SEQUENCE [LARGE SCALE GENOMIC DNA]</scope>
    <source>
        <strain evidence="11 12">NIES-3715</strain>
    </source>
</reference>
<dbReference type="GO" id="GO:0006537">
    <property type="term" value="P:glutamate biosynthetic process"/>
    <property type="evidence" value="ECO:0007669"/>
    <property type="project" value="TreeGrafter"/>
</dbReference>
<proteinExistence type="inferred from homology"/>
<feature type="binding site" evidence="6">
    <location>
        <position position="143"/>
    </location>
    <ligand>
        <name>substrate</name>
    </ligand>
</feature>
<feature type="domain" description="Glutamate/phenylalanine/leucine/valine/L-tryptophan dehydrogenase C-terminal" evidence="10">
    <location>
        <begin position="236"/>
        <end position="483"/>
    </location>
</feature>
<dbReference type="PANTHER" id="PTHR43571">
    <property type="entry name" value="NADP-SPECIFIC GLUTAMATE DEHYDROGENASE 1-RELATED"/>
    <property type="match status" value="1"/>
</dbReference>
<dbReference type="InterPro" id="IPR014362">
    <property type="entry name" value="Glu_DH"/>
</dbReference>
<evidence type="ECO:0000256" key="4">
    <source>
        <dbReference type="PIRNR" id="PIRNR000185"/>
    </source>
</evidence>
<dbReference type="Pfam" id="PF00208">
    <property type="entry name" value="ELFV_dehydrog"/>
    <property type="match status" value="1"/>
</dbReference>
<feature type="binding site" evidence="6">
    <location>
        <position position="197"/>
    </location>
    <ligand>
        <name>substrate</name>
    </ligand>
</feature>
<evidence type="ECO:0000256" key="9">
    <source>
        <dbReference type="SAM" id="SignalP"/>
    </source>
</evidence>
<evidence type="ECO:0000256" key="1">
    <source>
        <dbReference type="ARBA" id="ARBA00006382"/>
    </source>
</evidence>
<dbReference type="FunFam" id="3.40.50.10860:FF:000002">
    <property type="entry name" value="Glutamate dehydrogenase"/>
    <property type="match status" value="1"/>
</dbReference>
<dbReference type="PROSITE" id="PS00074">
    <property type="entry name" value="GLFV_DEHYDROGENASE"/>
    <property type="match status" value="1"/>
</dbReference>
<dbReference type="Gene3D" id="3.40.50.720">
    <property type="entry name" value="NAD(P)-binding Rossmann-like Domain"/>
    <property type="match status" value="1"/>
</dbReference>
<dbReference type="SUPFAM" id="SSF53223">
    <property type="entry name" value="Aminoacid dehydrogenase-like, N-terminal domain"/>
    <property type="match status" value="1"/>
</dbReference>
<dbReference type="InterPro" id="IPR006097">
    <property type="entry name" value="Glu/Leu/Phe/Val/Trp_DH_dimer"/>
</dbReference>
<dbReference type="InterPro" id="IPR046346">
    <property type="entry name" value="Aminoacid_DH-like_N_sf"/>
</dbReference>
<organism evidence="11 12">
    <name type="scientific">Chaetoceros tenuissimus</name>
    <dbReference type="NCBI Taxonomy" id="426638"/>
    <lineage>
        <taxon>Eukaryota</taxon>
        <taxon>Sar</taxon>
        <taxon>Stramenopiles</taxon>
        <taxon>Ochrophyta</taxon>
        <taxon>Bacillariophyta</taxon>
        <taxon>Coscinodiscophyceae</taxon>
        <taxon>Chaetocerotophycidae</taxon>
        <taxon>Chaetocerotales</taxon>
        <taxon>Chaetocerotaceae</taxon>
        <taxon>Chaetoceros</taxon>
    </lineage>
</organism>
<evidence type="ECO:0000256" key="6">
    <source>
        <dbReference type="PIRSR" id="PIRSR000185-2"/>
    </source>
</evidence>
<feature type="binding site" evidence="6">
    <location>
        <position position="277"/>
    </location>
    <ligand>
        <name>NAD(+)</name>
        <dbReference type="ChEBI" id="CHEBI:57540"/>
    </ligand>
</feature>
<keyword evidence="12" id="KW-1185">Reference proteome</keyword>
<dbReference type="PANTHER" id="PTHR43571:SF1">
    <property type="entry name" value="NADP-SPECIFIC GLUTAMATE DEHYDROGENASE 1-RELATED"/>
    <property type="match status" value="1"/>
</dbReference>
<gene>
    <name evidence="11" type="ORF">CTEN210_08709</name>
</gene>
<comment type="caution">
    <text evidence="11">The sequence shown here is derived from an EMBL/GenBank/DDBJ whole genome shotgun (WGS) entry which is preliminary data.</text>
</comment>
<evidence type="ECO:0000313" key="12">
    <source>
        <dbReference type="Proteomes" id="UP001054902"/>
    </source>
</evidence>
<sequence length="485" mass="53625">MKFSHSILVPVSIILTQLSAWSTVDAAQAHSTPFLVQLQQKYAHQETFLQAVQEMYLSLEPLFNHPDEVLRDKYIKAFQMLTEPERTISFRVPWEDDNGVLHINRGYRVEFSSALGPYKGGLRFHPSVDEGILKFLGFEQIFKNALLQKSGLQLGGGKGGSDFDPKNKSDAEVKRFCQSFMTELHRHISPNIDVPAGDINVGGREIGYLFGQYKRLTNMHGDFGVLTGKSLTIGGSHIRKEATGYGLVYIAKLAIEDKLKQRDAFKGKRCAVSGSGNVSQYACEKLLDFGAKVVSVSDSNGVLHFENGMSKDDWEVIVKAKQRDRLRLSEIEGLVSGKYIAGKSPWSCEQMTNYDFAFPCATQNEIDEESIQKMIGSGLRGVFEGANLPTTEKAQEILRRHTNIIYIPGKAANAGGVGCSGLEMSQNSQKLGWNPNVVDEKLKDLMAEIYQQLIDTAGPDGSLEVGANQAGFLKVVDAMDELGWL</sequence>
<feature type="active site" description="Proton donor" evidence="5">
    <location>
        <position position="158"/>
    </location>
</feature>
<keyword evidence="6" id="KW-0520">NAD</keyword>
<feature type="binding site" evidence="6">
    <location>
        <position position="420"/>
    </location>
    <ligand>
        <name>substrate</name>
    </ligand>
</feature>
<dbReference type="Pfam" id="PF02812">
    <property type="entry name" value="ELFV_dehydrog_N"/>
    <property type="match status" value="1"/>
</dbReference>